<name>A0A8H3V4T1_VENIN</name>
<dbReference type="Pfam" id="PF10348">
    <property type="entry name" value="DUF2427"/>
    <property type="match status" value="1"/>
</dbReference>
<evidence type="ECO:0000259" key="11">
    <source>
        <dbReference type="SMART" id="SM00665"/>
    </source>
</evidence>
<keyword evidence="6 8" id="KW-0472">Membrane</keyword>
<evidence type="ECO:0000256" key="6">
    <source>
        <dbReference type="ARBA" id="ARBA00023136"/>
    </source>
</evidence>
<reference evidence="12 13" key="1">
    <citation type="submission" date="2019-11" db="EMBL/GenBank/DDBJ databases">
        <title>Venturia inaequalis Genome Resource.</title>
        <authorList>
            <person name="Lichtner F.J."/>
        </authorList>
    </citation>
    <scope>NUCLEOTIDE SEQUENCE [LARGE SCALE GENOMIC DNA]</scope>
    <source>
        <strain evidence="12">Bline_iso_100314</strain>
    </source>
</reference>
<dbReference type="InterPro" id="IPR006593">
    <property type="entry name" value="Cyt_b561/ferric_Rdtase_TM"/>
</dbReference>
<evidence type="ECO:0008006" key="14">
    <source>
        <dbReference type="Google" id="ProtNLM"/>
    </source>
</evidence>
<evidence type="ECO:0000256" key="1">
    <source>
        <dbReference type="ARBA" id="ARBA00004370"/>
    </source>
</evidence>
<keyword evidence="5 8" id="KW-1133">Transmembrane helix</keyword>
<feature type="transmembrane region" description="Helical" evidence="8">
    <location>
        <begin position="233"/>
        <end position="254"/>
    </location>
</feature>
<feature type="domain" description="DOMON" evidence="10">
    <location>
        <begin position="70"/>
        <end position="168"/>
    </location>
</feature>
<dbReference type="InterPro" id="IPR005018">
    <property type="entry name" value="DOMON_domain"/>
</dbReference>
<dbReference type="Gene3D" id="2.60.40.1210">
    <property type="entry name" value="Cellobiose dehydrogenase, cytochrome domain"/>
    <property type="match status" value="1"/>
</dbReference>
<evidence type="ECO:0000256" key="2">
    <source>
        <dbReference type="ARBA" id="ARBA00022448"/>
    </source>
</evidence>
<feature type="chain" id="PRO_5034124717" description="Cytochrome b561 domain-containing protein" evidence="9">
    <location>
        <begin position="25"/>
        <end position="454"/>
    </location>
</feature>
<gene>
    <name evidence="12" type="ORF">BLS_007940</name>
</gene>
<dbReference type="CDD" id="cd08760">
    <property type="entry name" value="Cyt_b561_FRRS1_like"/>
    <property type="match status" value="1"/>
</dbReference>
<evidence type="ECO:0000256" key="9">
    <source>
        <dbReference type="SAM" id="SignalP"/>
    </source>
</evidence>
<dbReference type="PANTHER" id="PTHR47797:SF3">
    <property type="entry name" value="CYTOCHROME B561 DOMAIN-CONTAINING PROTEIN"/>
    <property type="match status" value="1"/>
</dbReference>
<organism evidence="12 13">
    <name type="scientific">Venturia inaequalis</name>
    <name type="common">Apple scab fungus</name>
    <dbReference type="NCBI Taxonomy" id="5025"/>
    <lineage>
        <taxon>Eukaryota</taxon>
        <taxon>Fungi</taxon>
        <taxon>Dikarya</taxon>
        <taxon>Ascomycota</taxon>
        <taxon>Pezizomycotina</taxon>
        <taxon>Dothideomycetes</taxon>
        <taxon>Pleosporomycetidae</taxon>
        <taxon>Venturiales</taxon>
        <taxon>Venturiaceae</taxon>
        <taxon>Venturia</taxon>
    </lineage>
</organism>
<dbReference type="GO" id="GO:0016020">
    <property type="term" value="C:membrane"/>
    <property type="evidence" value="ECO:0007669"/>
    <property type="project" value="UniProtKB-SubCell"/>
</dbReference>
<feature type="transmembrane region" description="Helical" evidence="8">
    <location>
        <begin position="266"/>
        <end position="285"/>
    </location>
</feature>
<dbReference type="CDD" id="cd09630">
    <property type="entry name" value="CDH_like_cytochrome"/>
    <property type="match status" value="1"/>
</dbReference>
<feature type="domain" description="Cytochrome b561" evidence="11">
    <location>
        <begin position="231"/>
        <end position="353"/>
    </location>
</feature>
<keyword evidence="2" id="KW-0813">Transport</keyword>
<keyword evidence="4" id="KW-0249">Electron transport</keyword>
<dbReference type="SMART" id="SM00664">
    <property type="entry name" value="DoH"/>
    <property type="match status" value="1"/>
</dbReference>
<dbReference type="PANTHER" id="PTHR47797">
    <property type="entry name" value="DEHYDROGENASE, PUTATIVE (AFU_ORTHOLOGUE AFUA_8G05805)-RELATED"/>
    <property type="match status" value="1"/>
</dbReference>
<evidence type="ECO:0000256" key="4">
    <source>
        <dbReference type="ARBA" id="ARBA00022982"/>
    </source>
</evidence>
<evidence type="ECO:0000256" key="5">
    <source>
        <dbReference type="ARBA" id="ARBA00022989"/>
    </source>
</evidence>
<evidence type="ECO:0000313" key="13">
    <source>
        <dbReference type="Proteomes" id="UP000433883"/>
    </source>
</evidence>
<comment type="subcellular location">
    <subcellularLocation>
        <location evidence="1">Membrane</location>
    </subcellularLocation>
</comment>
<sequence length="454" mass="49755">MWGPWRTLVVATGALSSLLNAVSAQKANSSSAATFVYSDGGEGNFTFTISVNPDNKDMWFRMSAPSVYSWIAVGSGRSMEGSNMVVAYEGAKDNTVTLSSRKATGHYEPTYNAGYGLQSIKSTVKDDPHAGDSSIRGGVYFVNGFVPGGATKFNINPDAFQNFIFAVGPQGHDPRTDAMDGPLRRHAFYGSFQLDMTQAHGTEMPLLGIESAGTTGKIPSFRKDREYRSAGHAFAMGLTFVIIFPLGVFFLRILERVKLHIYTQTFGFFLVTLGVISGFAVSRSYNRSRNYSNPHQIIGIVVYLLIIIQWTFGFLHRRTDLRAKVPTWMIKPHKFILGPLIMVLGIINVAFGFRFAVAGQDNLFYVPLVIAVVLLMVVAIGAKWFLAKKRRGRNVPFSGPMPGNEPYAQPPAPGYEASRPYVGGYDDARSGIPLGHMGDPPSYSQQPQKPATFL</sequence>
<evidence type="ECO:0000259" key="10">
    <source>
        <dbReference type="SMART" id="SM00664"/>
    </source>
</evidence>
<proteinExistence type="predicted"/>
<evidence type="ECO:0000256" key="3">
    <source>
        <dbReference type="ARBA" id="ARBA00022692"/>
    </source>
</evidence>
<feature type="compositionally biased region" description="Polar residues" evidence="7">
    <location>
        <begin position="442"/>
        <end position="454"/>
    </location>
</feature>
<accession>A0A8H3V4T1</accession>
<dbReference type="InterPro" id="IPR018825">
    <property type="entry name" value="DUF2427"/>
</dbReference>
<protein>
    <recommendedName>
        <fullName evidence="14">Cytochrome b561 domain-containing protein</fullName>
    </recommendedName>
</protein>
<keyword evidence="3 8" id="KW-0812">Transmembrane</keyword>
<evidence type="ECO:0000313" key="12">
    <source>
        <dbReference type="EMBL" id="KAE9981022.1"/>
    </source>
</evidence>
<dbReference type="EMBL" id="WNWQ01000065">
    <property type="protein sequence ID" value="KAE9981022.1"/>
    <property type="molecule type" value="Genomic_DNA"/>
</dbReference>
<feature type="transmembrane region" description="Helical" evidence="8">
    <location>
        <begin position="335"/>
        <end position="357"/>
    </location>
</feature>
<dbReference type="Proteomes" id="UP000433883">
    <property type="component" value="Unassembled WGS sequence"/>
</dbReference>
<evidence type="ECO:0000256" key="7">
    <source>
        <dbReference type="SAM" id="MobiDB-lite"/>
    </source>
</evidence>
<dbReference type="Pfam" id="PF16010">
    <property type="entry name" value="CDH-cyt"/>
    <property type="match status" value="1"/>
</dbReference>
<dbReference type="SMART" id="SM00665">
    <property type="entry name" value="B561"/>
    <property type="match status" value="1"/>
</dbReference>
<evidence type="ECO:0000256" key="8">
    <source>
        <dbReference type="SAM" id="Phobius"/>
    </source>
</evidence>
<feature type="transmembrane region" description="Helical" evidence="8">
    <location>
        <begin position="297"/>
        <end position="315"/>
    </location>
</feature>
<feature type="region of interest" description="Disordered" evidence="7">
    <location>
        <begin position="397"/>
        <end position="454"/>
    </location>
</feature>
<feature type="transmembrane region" description="Helical" evidence="8">
    <location>
        <begin position="363"/>
        <end position="386"/>
    </location>
</feature>
<feature type="signal peptide" evidence="9">
    <location>
        <begin position="1"/>
        <end position="24"/>
    </location>
</feature>
<keyword evidence="9" id="KW-0732">Signal</keyword>
<comment type="caution">
    <text evidence="12">The sequence shown here is derived from an EMBL/GenBank/DDBJ whole genome shotgun (WGS) entry which is preliminary data.</text>
</comment>
<dbReference type="AlphaFoldDB" id="A0A8H3V4T1"/>
<dbReference type="Gene3D" id="1.20.120.1770">
    <property type="match status" value="1"/>
</dbReference>
<dbReference type="InterPro" id="IPR015920">
    <property type="entry name" value="Cellobiose_DH-like_cyt"/>
</dbReference>
<dbReference type="SUPFAM" id="SSF49344">
    <property type="entry name" value="CBD9-like"/>
    <property type="match status" value="1"/>
</dbReference>